<dbReference type="GO" id="GO:0019237">
    <property type="term" value="F:centromeric DNA binding"/>
    <property type="evidence" value="ECO:0007669"/>
    <property type="project" value="InterPro"/>
</dbReference>
<dbReference type="InterPro" id="IPR028386">
    <property type="entry name" value="CENP-C/Mif2/cnp3"/>
</dbReference>
<evidence type="ECO:0000256" key="2">
    <source>
        <dbReference type="ARBA" id="ARBA00010291"/>
    </source>
</evidence>
<dbReference type="PANTHER" id="PTHR16684:SF11">
    <property type="entry name" value="CENTROMERE PROTEIN C"/>
    <property type="match status" value="1"/>
</dbReference>
<dbReference type="Pfam" id="PF11699">
    <property type="entry name" value="CENP-C_C"/>
    <property type="match status" value="1"/>
</dbReference>
<dbReference type="EMBL" id="ML006493">
    <property type="protein sequence ID" value="RKP16487.1"/>
    <property type="molecule type" value="Genomic_DNA"/>
</dbReference>
<dbReference type="GO" id="GO:0000776">
    <property type="term" value="C:kinetochore"/>
    <property type="evidence" value="ECO:0007669"/>
    <property type="project" value="InterPro"/>
</dbReference>
<dbReference type="InterPro" id="IPR014710">
    <property type="entry name" value="RmlC-like_jellyroll"/>
</dbReference>
<proteinExistence type="inferred from homology"/>
<reference evidence="9" key="1">
    <citation type="journal article" date="2018" name="Nat. Microbiol.">
        <title>Leveraging single-cell genomics to expand the fungal tree of life.</title>
        <authorList>
            <person name="Ahrendt S.R."/>
            <person name="Quandt C.A."/>
            <person name="Ciobanu D."/>
            <person name="Clum A."/>
            <person name="Salamov A."/>
            <person name="Andreopoulos B."/>
            <person name="Cheng J.F."/>
            <person name="Woyke T."/>
            <person name="Pelin A."/>
            <person name="Henrissat B."/>
            <person name="Reynolds N.K."/>
            <person name="Benny G.L."/>
            <person name="Smith M.E."/>
            <person name="James T.Y."/>
            <person name="Grigoriev I.V."/>
        </authorList>
    </citation>
    <scope>NUCLEOTIDE SEQUENCE [LARGE SCALE GENOMIC DNA]</scope>
    <source>
        <strain evidence="9">CSF55</strain>
    </source>
</reference>
<dbReference type="GO" id="GO:0051382">
    <property type="term" value="P:kinetochore assembly"/>
    <property type="evidence" value="ECO:0007669"/>
    <property type="project" value="InterPro"/>
</dbReference>
<dbReference type="SUPFAM" id="SSF51182">
    <property type="entry name" value="RmlC-like cupins"/>
    <property type="match status" value="1"/>
</dbReference>
<evidence type="ECO:0000256" key="4">
    <source>
        <dbReference type="ARBA" id="ARBA00023242"/>
    </source>
</evidence>
<evidence type="ECO:0000256" key="1">
    <source>
        <dbReference type="ARBA" id="ARBA00004123"/>
    </source>
</evidence>
<sequence>AKEKKIQKKKAMGDLKDQTKERELPIVEQLGKRKRIRPLEYWRNERVVYENRTIKDVIVKPIEIDKPQPKKSNPSLRLKGYKEQRDSIELPILDFESKKEKEKIIACTRDSKGARKIAGVGLKIKNNFDEKSMVSGLMVFDPKSEKSNSNSGAFSMVFYVVSGRFEVSIHKNTFILSVGGQFHVPRGNQYKIRNVTQREAKLFFCNCKFD</sequence>
<comment type="function">
    <text evidence="5">Component of the kinetochore, a multiprotein complex that assembles on centromeric DNA and attaches chromosomes to spindle microtubules, mediating chromosome segregation and sister chromatid segregation during meiosis and mitosis. Component of the inner kinetochore constitutive centromere-associated network (CCAN), which serves as a structural platform for outer kinetochore assembly.</text>
</comment>
<dbReference type="InterPro" id="IPR011051">
    <property type="entry name" value="RmlC_Cupin_sf"/>
</dbReference>
<keyword evidence="3" id="KW-0238">DNA-binding</keyword>
<protein>
    <recommendedName>
        <fullName evidence="6">CENP-C homolog</fullName>
    </recommendedName>
</protein>
<evidence type="ECO:0000259" key="7">
    <source>
        <dbReference type="Pfam" id="PF11699"/>
    </source>
</evidence>
<feature type="domain" description="Mif2/CENP-C cupin" evidence="7">
    <location>
        <begin position="123"/>
        <end position="205"/>
    </location>
</feature>
<dbReference type="GO" id="GO:0005634">
    <property type="term" value="C:nucleus"/>
    <property type="evidence" value="ECO:0007669"/>
    <property type="project" value="UniProtKB-SubCell"/>
</dbReference>
<keyword evidence="4" id="KW-0539">Nucleus</keyword>
<dbReference type="GO" id="GO:0051455">
    <property type="term" value="P:spindle attachment to meiosis I kinetochore"/>
    <property type="evidence" value="ECO:0007669"/>
    <property type="project" value="TreeGrafter"/>
</dbReference>
<dbReference type="AlphaFoldDB" id="A0A4P9YB60"/>
<evidence type="ECO:0000256" key="6">
    <source>
        <dbReference type="ARBA" id="ARBA00075033"/>
    </source>
</evidence>
<dbReference type="GO" id="GO:0051315">
    <property type="term" value="P:attachment of mitotic spindle microtubules to kinetochore"/>
    <property type="evidence" value="ECO:0007669"/>
    <property type="project" value="TreeGrafter"/>
</dbReference>
<accession>A0A4P9YB60</accession>
<feature type="non-terminal residue" evidence="8">
    <location>
        <position position="1"/>
    </location>
</feature>
<dbReference type="InterPro" id="IPR025974">
    <property type="entry name" value="Mif2/CENP-C_cupin"/>
</dbReference>
<comment type="subcellular location">
    <subcellularLocation>
        <location evidence="1">Nucleus</location>
    </subcellularLocation>
</comment>
<evidence type="ECO:0000313" key="9">
    <source>
        <dbReference type="Proteomes" id="UP000281549"/>
    </source>
</evidence>
<dbReference type="FunFam" id="2.60.120.10:FF:000033">
    <property type="entry name" value="Centromere protein C 1"/>
    <property type="match status" value="1"/>
</dbReference>
<dbReference type="Proteomes" id="UP000281549">
    <property type="component" value="Unassembled WGS sequence"/>
</dbReference>
<evidence type="ECO:0000256" key="5">
    <source>
        <dbReference type="ARBA" id="ARBA00057947"/>
    </source>
</evidence>
<evidence type="ECO:0000256" key="3">
    <source>
        <dbReference type="ARBA" id="ARBA00023125"/>
    </source>
</evidence>
<organism evidence="8 9">
    <name type="scientific">Rozella allomycis (strain CSF55)</name>
    <dbReference type="NCBI Taxonomy" id="988480"/>
    <lineage>
        <taxon>Eukaryota</taxon>
        <taxon>Fungi</taxon>
        <taxon>Fungi incertae sedis</taxon>
        <taxon>Cryptomycota</taxon>
        <taxon>Cryptomycota incertae sedis</taxon>
        <taxon>Rozella</taxon>
    </lineage>
</organism>
<dbReference type="Gene3D" id="2.60.120.10">
    <property type="entry name" value="Jelly Rolls"/>
    <property type="match status" value="1"/>
</dbReference>
<name>A0A4P9YB60_ROZAC</name>
<dbReference type="PANTHER" id="PTHR16684">
    <property type="entry name" value="CENTROMERE PROTEIN C"/>
    <property type="match status" value="1"/>
</dbReference>
<comment type="similarity">
    <text evidence="2">Belongs to the CENP-C/MIF2 family.</text>
</comment>
<evidence type="ECO:0000313" key="8">
    <source>
        <dbReference type="EMBL" id="RKP16487.1"/>
    </source>
</evidence>
<gene>
    <name evidence="8" type="ORF">ROZALSC1DRAFT_31592</name>
</gene>